<dbReference type="AlphaFoldDB" id="A0A835U9G6"/>
<feature type="region of interest" description="Disordered" evidence="1">
    <location>
        <begin position="1"/>
        <end position="24"/>
    </location>
</feature>
<feature type="transmembrane region" description="Helical" evidence="2">
    <location>
        <begin position="52"/>
        <end position="70"/>
    </location>
</feature>
<organism evidence="3 4">
    <name type="scientific">Vanilla planifolia</name>
    <name type="common">Vanilla</name>
    <dbReference type="NCBI Taxonomy" id="51239"/>
    <lineage>
        <taxon>Eukaryota</taxon>
        <taxon>Viridiplantae</taxon>
        <taxon>Streptophyta</taxon>
        <taxon>Embryophyta</taxon>
        <taxon>Tracheophyta</taxon>
        <taxon>Spermatophyta</taxon>
        <taxon>Magnoliopsida</taxon>
        <taxon>Liliopsida</taxon>
        <taxon>Asparagales</taxon>
        <taxon>Orchidaceae</taxon>
        <taxon>Vanilloideae</taxon>
        <taxon>Vanilleae</taxon>
        <taxon>Vanilla</taxon>
    </lineage>
</organism>
<protein>
    <submittedName>
        <fullName evidence="3">Uncharacterized protein</fullName>
    </submittedName>
</protein>
<evidence type="ECO:0000256" key="2">
    <source>
        <dbReference type="SAM" id="Phobius"/>
    </source>
</evidence>
<dbReference type="EMBL" id="JADCNM010000081">
    <property type="protein sequence ID" value="KAG0451091.1"/>
    <property type="molecule type" value="Genomic_DNA"/>
</dbReference>
<proteinExistence type="predicted"/>
<dbReference type="Proteomes" id="UP000639772">
    <property type="component" value="Unassembled WGS sequence"/>
</dbReference>
<name>A0A835U9G6_VANPL</name>
<sequence length="71" mass="8000">MVASCKRQGGLDGRGEKPRAGWKRRIRRFPAAKEVAITEPSRRSGRRQRKRARCFCPVLQAAAILVGHLVM</sequence>
<evidence type="ECO:0000313" key="3">
    <source>
        <dbReference type="EMBL" id="KAG0451091.1"/>
    </source>
</evidence>
<keyword evidence="2" id="KW-0812">Transmembrane</keyword>
<reference evidence="3 4" key="1">
    <citation type="journal article" date="2020" name="Nat. Food">
        <title>A phased Vanilla planifolia genome enables genetic improvement of flavour and production.</title>
        <authorList>
            <person name="Hasing T."/>
            <person name="Tang H."/>
            <person name="Brym M."/>
            <person name="Khazi F."/>
            <person name="Huang T."/>
            <person name="Chambers A.H."/>
        </authorList>
    </citation>
    <scope>NUCLEOTIDE SEQUENCE [LARGE SCALE GENOMIC DNA]</scope>
    <source>
        <tissue evidence="3">Leaf</tissue>
    </source>
</reference>
<keyword evidence="2" id="KW-1133">Transmembrane helix</keyword>
<accession>A0A835U9G6</accession>
<keyword evidence="2" id="KW-0472">Membrane</keyword>
<evidence type="ECO:0000313" key="4">
    <source>
        <dbReference type="Proteomes" id="UP000639772"/>
    </source>
</evidence>
<evidence type="ECO:0000256" key="1">
    <source>
        <dbReference type="SAM" id="MobiDB-lite"/>
    </source>
</evidence>
<gene>
    <name evidence="3" type="ORF">HPP92_026437</name>
</gene>
<comment type="caution">
    <text evidence="3">The sequence shown here is derived from an EMBL/GenBank/DDBJ whole genome shotgun (WGS) entry which is preliminary data.</text>
</comment>